<dbReference type="EMBL" id="VBAL01000282">
    <property type="protein sequence ID" value="TMI95725.1"/>
    <property type="molecule type" value="Genomic_DNA"/>
</dbReference>
<keyword evidence="1" id="KW-0732">Signal</keyword>
<reference evidence="2 3" key="1">
    <citation type="journal article" date="2019" name="Nat. Microbiol.">
        <title>Mediterranean grassland soil C-N compound turnover is dependent on rainfall and depth, and is mediated by genomically divergent microorganisms.</title>
        <authorList>
            <person name="Diamond S."/>
            <person name="Andeer P.F."/>
            <person name="Li Z."/>
            <person name="Crits-Christoph A."/>
            <person name="Burstein D."/>
            <person name="Anantharaman K."/>
            <person name="Lane K.R."/>
            <person name="Thomas B.C."/>
            <person name="Pan C."/>
            <person name="Northen T.R."/>
            <person name="Banfield J.F."/>
        </authorList>
    </citation>
    <scope>NUCLEOTIDE SEQUENCE [LARGE SCALE GENOMIC DNA]</scope>
    <source>
        <strain evidence="2">NP_4</strain>
    </source>
</reference>
<proteinExistence type="predicted"/>
<gene>
    <name evidence="2" type="ORF">E6H01_14275</name>
</gene>
<dbReference type="AlphaFoldDB" id="A0A537KIZ2"/>
<organism evidence="2 3">
    <name type="scientific">Candidatus Segetimicrobium genomatis</name>
    <dbReference type="NCBI Taxonomy" id="2569760"/>
    <lineage>
        <taxon>Bacteria</taxon>
        <taxon>Bacillati</taxon>
        <taxon>Candidatus Sysuimicrobiota</taxon>
        <taxon>Candidatus Sysuimicrobiia</taxon>
        <taxon>Candidatus Sysuimicrobiales</taxon>
        <taxon>Candidatus Segetimicrobiaceae</taxon>
        <taxon>Candidatus Segetimicrobium</taxon>
    </lineage>
</organism>
<feature type="signal peptide" evidence="1">
    <location>
        <begin position="1"/>
        <end position="21"/>
    </location>
</feature>
<evidence type="ECO:0000256" key="1">
    <source>
        <dbReference type="SAM" id="SignalP"/>
    </source>
</evidence>
<comment type="caution">
    <text evidence="2">The sequence shown here is derived from an EMBL/GenBank/DDBJ whole genome shotgun (WGS) entry which is preliminary data.</text>
</comment>
<feature type="chain" id="PRO_5022028513" description="YceI family protein" evidence="1">
    <location>
        <begin position="22"/>
        <end position="122"/>
    </location>
</feature>
<dbReference type="PROSITE" id="PS51257">
    <property type="entry name" value="PROKAR_LIPOPROTEIN"/>
    <property type="match status" value="1"/>
</dbReference>
<evidence type="ECO:0000313" key="2">
    <source>
        <dbReference type="EMBL" id="TMI95725.1"/>
    </source>
</evidence>
<protein>
    <recommendedName>
        <fullName evidence="4">YceI family protein</fullName>
    </recommendedName>
</protein>
<evidence type="ECO:0000313" key="3">
    <source>
        <dbReference type="Proteomes" id="UP000319353"/>
    </source>
</evidence>
<dbReference type="Proteomes" id="UP000319353">
    <property type="component" value="Unassembled WGS sequence"/>
</dbReference>
<evidence type="ECO:0008006" key="4">
    <source>
        <dbReference type="Google" id="ProtNLM"/>
    </source>
</evidence>
<accession>A0A537KIZ2</accession>
<name>A0A537KIZ2_9BACT</name>
<sequence length="122" mass="12635">MIKTPTIVLLALLATGCAAWRAEKAEESAPTANLAGTWTGSAGTGGVFVPVSLTLTQSGAAVKGTIDIAGRPDYSGNVTGSVQGELLKLALQWTTLAELRVKQDTITGEPFPGLPLSLRRSR</sequence>